<comment type="caution">
    <text evidence="1">The sequence shown here is derived from an EMBL/GenBank/DDBJ whole genome shotgun (WGS) entry which is preliminary data.</text>
</comment>
<protein>
    <submittedName>
        <fullName evidence="1">Uncharacterized protein</fullName>
    </submittedName>
</protein>
<proteinExistence type="predicted"/>
<sequence>MQITLFNSVESKGVDDMHDETNIGKFRTTSGWKGTYVHHNHWTAGAELHRGQCRPMPAIDFGLNTGNSSVPALDQKEKKKKKCACR</sequence>
<reference evidence="1 2" key="1">
    <citation type="submission" date="2019-12" db="EMBL/GenBank/DDBJ databases">
        <authorList>
            <person name="Alioto T."/>
            <person name="Alioto T."/>
            <person name="Gomez Garrido J."/>
        </authorList>
    </citation>
    <scope>NUCLEOTIDE SEQUENCE [LARGE SCALE GENOMIC DNA]</scope>
</reference>
<accession>A0A8S0RXQ4</accession>
<name>A0A8S0RXQ4_OLEEU</name>
<dbReference type="EMBL" id="CACTIH010003753">
    <property type="protein sequence ID" value="CAA2984133.1"/>
    <property type="molecule type" value="Genomic_DNA"/>
</dbReference>
<organism evidence="1 2">
    <name type="scientific">Olea europaea subsp. europaea</name>
    <dbReference type="NCBI Taxonomy" id="158383"/>
    <lineage>
        <taxon>Eukaryota</taxon>
        <taxon>Viridiplantae</taxon>
        <taxon>Streptophyta</taxon>
        <taxon>Embryophyta</taxon>
        <taxon>Tracheophyta</taxon>
        <taxon>Spermatophyta</taxon>
        <taxon>Magnoliopsida</taxon>
        <taxon>eudicotyledons</taxon>
        <taxon>Gunneridae</taxon>
        <taxon>Pentapetalae</taxon>
        <taxon>asterids</taxon>
        <taxon>lamiids</taxon>
        <taxon>Lamiales</taxon>
        <taxon>Oleaceae</taxon>
        <taxon>Oleeae</taxon>
        <taxon>Olea</taxon>
    </lineage>
</organism>
<gene>
    <name evidence="1" type="ORF">OLEA9_A059597</name>
</gene>
<dbReference type="Gramene" id="OE9A059597T1">
    <property type="protein sequence ID" value="OE9A059597C1"/>
    <property type="gene ID" value="OE9A059597"/>
</dbReference>
<dbReference type="AlphaFoldDB" id="A0A8S0RXQ4"/>
<dbReference type="Proteomes" id="UP000594638">
    <property type="component" value="Unassembled WGS sequence"/>
</dbReference>
<keyword evidence="2" id="KW-1185">Reference proteome</keyword>
<evidence type="ECO:0000313" key="2">
    <source>
        <dbReference type="Proteomes" id="UP000594638"/>
    </source>
</evidence>
<evidence type="ECO:0000313" key="1">
    <source>
        <dbReference type="EMBL" id="CAA2984133.1"/>
    </source>
</evidence>